<protein>
    <submittedName>
        <fullName evidence="1">Uncharacterized protein</fullName>
    </submittedName>
</protein>
<evidence type="ECO:0000313" key="1">
    <source>
        <dbReference type="EMBL" id="KAF9476835.1"/>
    </source>
</evidence>
<gene>
    <name evidence="1" type="ORF">BDN70DRAFT_148164</name>
</gene>
<sequence length="103" mass="11897">MPCPRLRYTYSRRTVPHLLHYGQLLFPWSQRPRVLGLLAWPALLLPKNTLRSGALKTITASPLLYAYQHAPNHYVCIARSYRCRDVVHTFTILQHINNSSAIT</sequence>
<name>A0A9P5YY71_9AGAR</name>
<organism evidence="1 2">
    <name type="scientific">Pholiota conissans</name>
    <dbReference type="NCBI Taxonomy" id="109636"/>
    <lineage>
        <taxon>Eukaryota</taxon>
        <taxon>Fungi</taxon>
        <taxon>Dikarya</taxon>
        <taxon>Basidiomycota</taxon>
        <taxon>Agaricomycotina</taxon>
        <taxon>Agaricomycetes</taxon>
        <taxon>Agaricomycetidae</taxon>
        <taxon>Agaricales</taxon>
        <taxon>Agaricineae</taxon>
        <taxon>Strophariaceae</taxon>
        <taxon>Pholiota</taxon>
    </lineage>
</organism>
<keyword evidence="2" id="KW-1185">Reference proteome</keyword>
<dbReference type="EMBL" id="MU155280">
    <property type="protein sequence ID" value="KAF9476835.1"/>
    <property type="molecule type" value="Genomic_DNA"/>
</dbReference>
<dbReference type="Proteomes" id="UP000807469">
    <property type="component" value="Unassembled WGS sequence"/>
</dbReference>
<evidence type="ECO:0000313" key="2">
    <source>
        <dbReference type="Proteomes" id="UP000807469"/>
    </source>
</evidence>
<dbReference type="AlphaFoldDB" id="A0A9P5YY71"/>
<reference evidence="1" key="1">
    <citation type="submission" date="2020-11" db="EMBL/GenBank/DDBJ databases">
        <authorList>
            <consortium name="DOE Joint Genome Institute"/>
            <person name="Ahrendt S."/>
            <person name="Riley R."/>
            <person name="Andreopoulos W."/>
            <person name="Labutti K."/>
            <person name="Pangilinan J."/>
            <person name="Ruiz-Duenas F.J."/>
            <person name="Barrasa J.M."/>
            <person name="Sanchez-Garcia M."/>
            <person name="Camarero S."/>
            <person name="Miyauchi S."/>
            <person name="Serrano A."/>
            <person name="Linde D."/>
            <person name="Babiker R."/>
            <person name="Drula E."/>
            <person name="Ayuso-Fernandez I."/>
            <person name="Pacheco R."/>
            <person name="Padilla G."/>
            <person name="Ferreira P."/>
            <person name="Barriuso J."/>
            <person name="Kellner H."/>
            <person name="Castanera R."/>
            <person name="Alfaro M."/>
            <person name="Ramirez L."/>
            <person name="Pisabarro A.G."/>
            <person name="Kuo A."/>
            <person name="Tritt A."/>
            <person name="Lipzen A."/>
            <person name="He G."/>
            <person name="Yan M."/>
            <person name="Ng V."/>
            <person name="Cullen D."/>
            <person name="Martin F."/>
            <person name="Rosso M.-N."/>
            <person name="Henrissat B."/>
            <person name="Hibbett D."/>
            <person name="Martinez A.T."/>
            <person name="Grigoriev I.V."/>
        </authorList>
    </citation>
    <scope>NUCLEOTIDE SEQUENCE</scope>
    <source>
        <strain evidence="1">CIRM-BRFM 674</strain>
    </source>
</reference>
<comment type="caution">
    <text evidence="1">The sequence shown here is derived from an EMBL/GenBank/DDBJ whole genome shotgun (WGS) entry which is preliminary data.</text>
</comment>
<accession>A0A9P5YY71</accession>
<proteinExistence type="predicted"/>